<accession>B2KDE4</accession>
<dbReference type="SUPFAM" id="SSF47413">
    <property type="entry name" value="lambda repressor-like DNA-binding domains"/>
    <property type="match status" value="1"/>
</dbReference>
<keyword evidence="3" id="KW-0804">Transcription</keyword>
<evidence type="ECO:0000256" key="1">
    <source>
        <dbReference type="ARBA" id="ARBA00023015"/>
    </source>
</evidence>
<dbReference type="SMART" id="SM00530">
    <property type="entry name" value="HTH_XRE"/>
    <property type="match status" value="1"/>
</dbReference>
<dbReference type="PANTHER" id="PTHR40661">
    <property type="match status" value="1"/>
</dbReference>
<organism evidence="5 6">
    <name type="scientific">Elusimicrobium minutum (strain Pei191)</name>
    <dbReference type="NCBI Taxonomy" id="445932"/>
    <lineage>
        <taxon>Bacteria</taxon>
        <taxon>Pseudomonadati</taxon>
        <taxon>Elusimicrobiota</taxon>
        <taxon>Elusimicrobia</taxon>
        <taxon>Elusimicrobiales</taxon>
        <taxon>Elusimicrobiaceae</taxon>
        <taxon>Elusimicrobium</taxon>
    </lineage>
</organism>
<dbReference type="AlphaFoldDB" id="B2KDE4"/>
<evidence type="ECO:0000259" key="4">
    <source>
        <dbReference type="PROSITE" id="PS50943"/>
    </source>
</evidence>
<dbReference type="PROSITE" id="PS50943">
    <property type="entry name" value="HTH_CROC1"/>
    <property type="match status" value="1"/>
</dbReference>
<evidence type="ECO:0000256" key="3">
    <source>
        <dbReference type="ARBA" id="ARBA00023163"/>
    </source>
</evidence>
<dbReference type="InterPro" id="IPR001387">
    <property type="entry name" value="Cro/C1-type_HTH"/>
</dbReference>
<evidence type="ECO:0000313" key="6">
    <source>
        <dbReference type="Proteomes" id="UP000001029"/>
    </source>
</evidence>
<dbReference type="Pfam" id="PF01381">
    <property type="entry name" value="HTH_3"/>
    <property type="match status" value="1"/>
</dbReference>
<protein>
    <submittedName>
        <fullName evidence="5">Transcriptional regulator, XRE family</fullName>
    </submittedName>
</protein>
<name>B2KDE4_ELUMP</name>
<gene>
    <name evidence="5" type="ordered locus">Emin_0987</name>
</gene>
<dbReference type="Gene3D" id="1.10.260.40">
    <property type="entry name" value="lambda repressor-like DNA-binding domains"/>
    <property type="match status" value="1"/>
</dbReference>
<keyword evidence="2" id="KW-0238">DNA-binding</keyword>
<evidence type="ECO:0000313" key="5">
    <source>
        <dbReference type="EMBL" id="ACC98540.1"/>
    </source>
</evidence>
<dbReference type="CDD" id="cd06529">
    <property type="entry name" value="S24_LexA-like"/>
    <property type="match status" value="1"/>
</dbReference>
<dbReference type="STRING" id="445932.Emin_0987"/>
<proteinExistence type="predicted"/>
<dbReference type="GO" id="GO:0003677">
    <property type="term" value="F:DNA binding"/>
    <property type="evidence" value="ECO:0007669"/>
    <property type="project" value="UniProtKB-KW"/>
</dbReference>
<evidence type="ECO:0000256" key="2">
    <source>
        <dbReference type="ARBA" id="ARBA00023125"/>
    </source>
</evidence>
<reference evidence="5 6" key="1">
    <citation type="journal article" date="2009" name="Appl. Environ. Microbiol.">
        <title>Genomic analysis of 'Elusimicrobium minutum,' the first cultivated representative of the phylum 'Elusimicrobia' (formerly termite group 1).</title>
        <authorList>
            <person name="Herlemann D.P.R."/>
            <person name="Geissinger O."/>
            <person name="Ikeda-Ohtsubo W."/>
            <person name="Kunin V."/>
            <person name="Sun H."/>
            <person name="Lapidus A."/>
            <person name="Hugenholtz P."/>
            <person name="Brune A."/>
        </authorList>
    </citation>
    <scope>NUCLEOTIDE SEQUENCE [LARGE SCALE GENOMIC DNA]</scope>
    <source>
        <strain evidence="5 6">Pei191</strain>
    </source>
</reference>
<dbReference type="InterPro" id="IPR015927">
    <property type="entry name" value="Peptidase_S24_S26A/B/C"/>
</dbReference>
<dbReference type="KEGG" id="emi:Emin_0987"/>
<feature type="domain" description="HTH cro/C1-type" evidence="4">
    <location>
        <begin position="55"/>
        <end position="99"/>
    </location>
</feature>
<keyword evidence="6" id="KW-1185">Reference proteome</keyword>
<dbReference type="Gene3D" id="2.10.109.10">
    <property type="entry name" value="Umud Fragment, subunit A"/>
    <property type="match status" value="1"/>
</dbReference>
<dbReference type="Proteomes" id="UP000001029">
    <property type="component" value="Chromosome"/>
</dbReference>
<keyword evidence="1" id="KW-0805">Transcription regulation</keyword>
<dbReference type="CDD" id="cd00093">
    <property type="entry name" value="HTH_XRE"/>
    <property type="match status" value="1"/>
</dbReference>
<dbReference type="InterPro" id="IPR010982">
    <property type="entry name" value="Lambda_DNA-bd_dom_sf"/>
</dbReference>
<dbReference type="Pfam" id="PF00717">
    <property type="entry name" value="Peptidase_S24"/>
    <property type="match status" value="1"/>
</dbReference>
<dbReference type="HOGENOM" id="CLU_1064514_0_0_0"/>
<dbReference type="EMBL" id="CP001055">
    <property type="protein sequence ID" value="ACC98540.1"/>
    <property type="molecule type" value="Genomic_DNA"/>
</dbReference>
<sequence>MTRNKPHFTIYIKFSKNSEESQGGVLCPHFTTRSEDMNKIEALLKEWNNGVLKGSQKKLATKLDVGESAVSGWISGRIKPGSDNIIAISKIFKKSEKEIKEIFGIQDKSKKDLPTMEMVRINNYVPFMGEIYADRFNCAILEETPSLYIPVLRGDDNDYAAKVRGDCMEPSLKEGTTIILRKCTITDVSEGEIVIARLEDECTLKRFYLESNTIWLIPDNDAYEPIFGSIHEIEIQAKVIDEFRPPARKRRPKFLEEKNKK</sequence>
<dbReference type="PANTHER" id="PTHR40661:SF3">
    <property type="entry name" value="FELS-1 PROPHAGE TRANSCRIPTIONAL REGULATOR"/>
    <property type="match status" value="1"/>
</dbReference>
<dbReference type="SUPFAM" id="SSF51306">
    <property type="entry name" value="LexA/Signal peptidase"/>
    <property type="match status" value="1"/>
</dbReference>
<dbReference type="InterPro" id="IPR039418">
    <property type="entry name" value="LexA-like"/>
</dbReference>
<dbReference type="InterPro" id="IPR036286">
    <property type="entry name" value="LexA/Signal_pep-like_sf"/>
</dbReference>